<dbReference type="CDD" id="cd06173">
    <property type="entry name" value="MFS_MefA_like"/>
    <property type="match status" value="1"/>
</dbReference>
<dbReference type="EMBL" id="AP024849">
    <property type="protein sequence ID" value="BCZ48381.1"/>
    <property type="molecule type" value="Genomic_DNA"/>
</dbReference>
<dbReference type="Pfam" id="PF07690">
    <property type="entry name" value="MFS_1"/>
    <property type="match status" value="1"/>
</dbReference>
<evidence type="ECO:0000256" key="3">
    <source>
        <dbReference type="ARBA" id="ARBA00022475"/>
    </source>
</evidence>
<evidence type="ECO:0000256" key="5">
    <source>
        <dbReference type="ARBA" id="ARBA00022989"/>
    </source>
</evidence>
<feature type="transmembrane region" description="Helical" evidence="7">
    <location>
        <begin position="182"/>
        <end position="199"/>
    </location>
</feature>
<keyword evidence="9" id="KW-1185">Reference proteome</keyword>
<accession>A0ABM7TAN8</accession>
<evidence type="ECO:0000256" key="2">
    <source>
        <dbReference type="ARBA" id="ARBA00022448"/>
    </source>
</evidence>
<dbReference type="InterPro" id="IPR011701">
    <property type="entry name" value="MFS"/>
</dbReference>
<organism evidence="8 9">
    <name type="scientific">Clostridium gelidum</name>
    <dbReference type="NCBI Taxonomy" id="704125"/>
    <lineage>
        <taxon>Bacteria</taxon>
        <taxon>Bacillati</taxon>
        <taxon>Bacillota</taxon>
        <taxon>Clostridia</taxon>
        <taxon>Eubacteriales</taxon>
        <taxon>Clostridiaceae</taxon>
        <taxon>Clostridium</taxon>
    </lineage>
</organism>
<feature type="transmembrane region" description="Helical" evidence="7">
    <location>
        <begin position="237"/>
        <end position="257"/>
    </location>
</feature>
<dbReference type="InterPro" id="IPR036259">
    <property type="entry name" value="MFS_trans_sf"/>
</dbReference>
<dbReference type="RefSeq" id="WP_224034646.1">
    <property type="nucleotide sequence ID" value="NZ_AP024849.1"/>
</dbReference>
<evidence type="ECO:0000313" key="8">
    <source>
        <dbReference type="EMBL" id="BCZ48381.1"/>
    </source>
</evidence>
<feature type="transmembrane region" description="Helical" evidence="7">
    <location>
        <begin position="156"/>
        <end position="176"/>
    </location>
</feature>
<protein>
    <submittedName>
        <fullName evidence="8">MFS transporter</fullName>
    </submittedName>
</protein>
<evidence type="ECO:0000256" key="4">
    <source>
        <dbReference type="ARBA" id="ARBA00022692"/>
    </source>
</evidence>
<proteinExistence type="predicted"/>
<keyword evidence="2" id="KW-0813">Transport</keyword>
<sequence length="430" mass="47375">MNKLTYTNKYLTKLKNQEFINIILLISGEFVSTFGTRIYNFAIAYYILQTTGSALAFSISLALGTIPRILISPFAGAIVDALDRKKIVIFMDLGRWITLLALYFIAVLSNIQIIHIYITILFLSTMDIFFNIASGSSIPNIVHKKNIIKINSIKQTLSSLGSILAPSIGGIVISFISIKYFIIINAFSFLISGISQYFINYNINNTSVFSTSNKTKLSVNSILQNTKESIGYIKTQSLIIILTIYSMVGNFLIYLGFVIPMPYLVLKCFNLGSTQYGIIQSGISIGAVIAAILLSIIPLPEKKFKLVMYSSLVFCAPFILLGIGAIMNMIHISKSILFVYMVVVTFMYGSGTVLINVPTNAIQQENIENSYLGRVLGFQNTFGGIITPVSMILSGKLIGMVAPYILPLISGVMFIILVIVTCSNRTMKAI</sequence>
<feature type="transmembrane region" description="Helical" evidence="7">
    <location>
        <begin position="114"/>
        <end position="135"/>
    </location>
</feature>
<evidence type="ECO:0000313" key="9">
    <source>
        <dbReference type="Proteomes" id="UP000824633"/>
    </source>
</evidence>
<reference evidence="9" key="1">
    <citation type="submission" date="2021-07" db="EMBL/GenBank/DDBJ databases">
        <title>Complete genome sequencing of a Clostridium isolate.</title>
        <authorList>
            <person name="Ueki A."/>
            <person name="Tonouchi A."/>
        </authorList>
    </citation>
    <scope>NUCLEOTIDE SEQUENCE [LARGE SCALE GENOMIC DNA]</scope>
    <source>
        <strain evidence="9">C5S11</strain>
    </source>
</reference>
<feature type="transmembrane region" description="Helical" evidence="7">
    <location>
        <begin position="378"/>
        <end position="398"/>
    </location>
</feature>
<feature type="transmembrane region" description="Helical" evidence="7">
    <location>
        <begin position="54"/>
        <end position="75"/>
    </location>
</feature>
<feature type="transmembrane region" description="Helical" evidence="7">
    <location>
        <begin position="336"/>
        <end position="357"/>
    </location>
</feature>
<dbReference type="Proteomes" id="UP000824633">
    <property type="component" value="Chromosome"/>
</dbReference>
<keyword evidence="6 7" id="KW-0472">Membrane</keyword>
<keyword evidence="5 7" id="KW-1133">Transmembrane helix</keyword>
<evidence type="ECO:0000256" key="7">
    <source>
        <dbReference type="SAM" id="Phobius"/>
    </source>
</evidence>
<feature type="transmembrane region" description="Helical" evidence="7">
    <location>
        <begin position="306"/>
        <end position="330"/>
    </location>
</feature>
<gene>
    <name evidence="8" type="ORF">psyc5s11_44480</name>
</gene>
<dbReference type="Gene3D" id="1.20.1250.20">
    <property type="entry name" value="MFS general substrate transporter like domains"/>
    <property type="match status" value="1"/>
</dbReference>
<keyword evidence="4 7" id="KW-0812">Transmembrane</keyword>
<name>A0ABM7TAN8_9CLOT</name>
<feature type="transmembrane region" description="Helical" evidence="7">
    <location>
        <begin position="277"/>
        <end position="299"/>
    </location>
</feature>
<feature type="transmembrane region" description="Helical" evidence="7">
    <location>
        <begin position="87"/>
        <end position="108"/>
    </location>
</feature>
<dbReference type="PANTHER" id="PTHR43266:SF9">
    <property type="entry name" value="PERMEASE, MAJOR FACILITATOR SUPERFAMILY-RELATED"/>
    <property type="match status" value="1"/>
</dbReference>
<feature type="transmembrane region" description="Helical" evidence="7">
    <location>
        <begin position="404"/>
        <end position="422"/>
    </location>
</feature>
<dbReference type="PANTHER" id="PTHR43266">
    <property type="entry name" value="MACROLIDE-EFFLUX PROTEIN"/>
    <property type="match status" value="1"/>
</dbReference>
<evidence type="ECO:0000256" key="6">
    <source>
        <dbReference type="ARBA" id="ARBA00023136"/>
    </source>
</evidence>
<feature type="transmembrane region" description="Helical" evidence="7">
    <location>
        <begin position="21"/>
        <end position="48"/>
    </location>
</feature>
<comment type="subcellular location">
    <subcellularLocation>
        <location evidence="1">Cell membrane</location>
        <topology evidence="1">Multi-pass membrane protein</topology>
    </subcellularLocation>
</comment>
<keyword evidence="3" id="KW-1003">Cell membrane</keyword>
<evidence type="ECO:0000256" key="1">
    <source>
        <dbReference type="ARBA" id="ARBA00004651"/>
    </source>
</evidence>
<dbReference type="SUPFAM" id="SSF103473">
    <property type="entry name" value="MFS general substrate transporter"/>
    <property type="match status" value="1"/>
</dbReference>